<reference evidence="15" key="1">
    <citation type="submission" date="2010-05" db="EMBL/GenBank/DDBJ databases">
        <authorList>
            <person name="Muzny D."/>
            <person name="Qin X."/>
            <person name="Buhay C."/>
            <person name="Dugan-Rocha S."/>
            <person name="Ding Y."/>
            <person name="Chen G."/>
            <person name="Hawes A."/>
            <person name="Holder M."/>
            <person name="Jhangiani S."/>
            <person name="Johnson A."/>
            <person name="Khan Z."/>
            <person name="Li Z."/>
            <person name="Liu W."/>
            <person name="Liu X."/>
            <person name="Perez L."/>
            <person name="Shen H."/>
            <person name="Wang Q."/>
            <person name="Watt J."/>
            <person name="Xi L."/>
            <person name="Xin Y."/>
            <person name="Zhou J."/>
            <person name="Deng J."/>
            <person name="Jiang H."/>
            <person name="Liu Y."/>
            <person name="Qu J."/>
            <person name="Song X.-Z."/>
            <person name="Zhang L."/>
            <person name="Villasana D."/>
            <person name="Johnson A."/>
            <person name="Liu J."/>
            <person name="Liyanage D."/>
            <person name="Lorensuhewa L."/>
            <person name="Robinson T."/>
            <person name="Song A."/>
            <person name="Song B.-B."/>
            <person name="Dinh H."/>
            <person name="Thornton R."/>
            <person name="Coyle M."/>
            <person name="Francisco L."/>
            <person name="Jackson L."/>
            <person name="Javaid M."/>
            <person name="Korchina V."/>
            <person name="Kovar C."/>
            <person name="Mata R."/>
            <person name="Mathew T."/>
            <person name="Ngo R."/>
            <person name="Nguyen L."/>
            <person name="Nguyen N."/>
            <person name="Okwuonu G."/>
            <person name="Ongeri F."/>
            <person name="Pham C."/>
            <person name="Simmons D."/>
            <person name="Wilczek-Boney K."/>
            <person name="Hale W."/>
            <person name="Jakkamsetti A."/>
            <person name="Pham P."/>
            <person name="Ruth R."/>
            <person name="San Lucas F."/>
            <person name="Warren J."/>
            <person name="Zhang J."/>
            <person name="Zhao Z."/>
            <person name="Zhou C."/>
            <person name="Zhu D."/>
            <person name="Lee S."/>
            <person name="Bess C."/>
            <person name="Blankenburg K."/>
            <person name="Forbes L."/>
            <person name="Fu Q."/>
            <person name="Gubbala S."/>
            <person name="Hirani K."/>
            <person name="Jayaseelan J.C."/>
            <person name="Lara F."/>
            <person name="Munidasa M."/>
            <person name="Palculict T."/>
            <person name="Patil S."/>
            <person name="Pu L.-L."/>
            <person name="Saada N."/>
            <person name="Tang L."/>
            <person name="Weissenberger G."/>
            <person name="Zhu Y."/>
            <person name="Hemphill L."/>
            <person name="Shang Y."/>
            <person name="Youmans B."/>
            <person name="Ayvaz T."/>
            <person name="Ross M."/>
            <person name="Santibanez J."/>
            <person name="Aqrawi P."/>
            <person name="Gross S."/>
            <person name="Joshi V."/>
            <person name="Fowler G."/>
            <person name="Nazareth L."/>
            <person name="Reid J."/>
            <person name="Worley K."/>
            <person name="Petrosino J."/>
            <person name="Highlander S."/>
            <person name="Gibbs R."/>
        </authorList>
    </citation>
    <scope>NUCLEOTIDE SEQUENCE [LARGE SCALE GENOMIC DNA]</scope>
    <source>
        <strain evidence="15">ATCC 53516</strain>
    </source>
</reference>
<accession>D6SB06</accession>
<dbReference type="GO" id="GO:0004156">
    <property type="term" value="F:dihydropteroate synthase activity"/>
    <property type="evidence" value="ECO:0007669"/>
    <property type="project" value="UniProtKB-EC"/>
</dbReference>
<dbReference type="GO" id="GO:0005829">
    <property type="term" value="C:cytosol"/>
    <property type="evidence" value="ECO:0007669"/>
    <property type="project" value="TreeGrafter"/>
</dbReference>
<dbReference type="CDD" id="cd00739">
    <property type="entry name" value="DHPS"/>
    <property type="match status" value="1"/>
</dbReference>
<comment type="pathway">
    <text evidence="3 13">Cofactor biosynthesis; tetrahydrofolate biosynthesis; 7,8-dihydrofolate from 2-amino-4-hydroxy-6-hydroxymethyl-7,8-dihydropteridine diphosphate and 4-aminobenzoate: step 1/2.</text>
</comment>
<feature type="domain" description="Pterin-binding" evidence="14">
    <location>
        <begin position="19"/>
        <end position="266"/>
    </location>
</feature>
<dbReference type="NCBIfam" id="TIGR01496">
    <property type="entry name" value="DHPS"/>
    <property type="match status" value="1"/>
</dbReference>
<dbReference type="InterPro" id="IPR006390">
    <property type="entry name" value="DHP_synth_dom"/>
</dbReference>
<dbReference type="PANTHER" id="PTHR20941:SF1">
    <property type="entry name" value="FOLIC ACID SYNTHESIS PROTEIN FOL1"/>
    <property type="match status" value="1"/>
</dbReference>
<evidence type="ECO:0000256" key="13">
    <source>
        <dbReference type="RuleBase" id="RU361205"/>
    </source>
</evidence>
<gene>
    <name evidence="15" type="primary">folP</name>
    <name evidence="15" type="ORF">HMPREF0391_11628</name>
</gene>
<dbReference type="UniPathway" id="UPA00077">
    <property type="reaction ID" value="UER00156"/>
</dbReference>
<protein>
    <recommendedName>
        <fullName evidence="6 13">Dihydropteroate synthase</fullName>
        <shortName evidence="13">DHPS</shortName>
        <ecNumber evidence="5 13">2.5.1.15</ecNumber>
    </recommendedName>
    <alternativeName>
        <fullName evidence="11 13">Dihydropteroate pyrophosphorylase</fullName>
    </alternativeName>
</protein>
<proteinExistence type="inferred from homology"/>
<evidence type="ECO:0000256" key="3">
    <source>
        <dbReference type="ARBA" id="ARBA00004763"/>
    </source>
</evidence>
<evidence type="ECO:0000256" key="4">
    <source>
        <dbReference type="ARBA" id="ARBA00009503"/>
    </source>
</evidence>
<dbReference type="PROSITE" id="PS00793">
    <property type="entry name" value="DHPS_2"/>
    <property type="match status" value="1"/>
</dbReference>
<dbReference type="InterPro" id="IPR011005">
    <property type="entry name" value="Dihydropteroate_synth-like_sf"/>
</dbReference>
<dbReference type="PROSITE" id="PS50972">
    <property type="entry name" value="PTERIN_BINDING"/>
    <property type="match status" value="1"/>
</dbReference>
<evidence type="ECO:0000256" key="2">
    <source>
        <dbReference type="ARBA" id="ARBA00001946"/>
    </source>
</evidence>
<evidence type="ECO:0000256" key="9">
    <source>
        <dbReference type="ARBA" id="ARBA00022842"/>
    </source>
</evidence>
<evidence type="ECO:0000313" key="15">
    <source>
        <dbReference type="EMBL" id="EFH92656.1"/>
    </source>
</evidence>
<evidence type="ECO:0000256" key="12">
    <source>
        <dbReference type="ARBA" id="ARBA00053449"/>
    </source>
</evidence>
<evidence type="ECO:0000256" key="1">
    <source>
        <dbReference type="ARBA" id="ARBA00000012"/>
    </source>
</evidence>
<keyword evidence="10 13" id="KW-0289">Folate biosynthesis</keyword>
<dbReference type="GO" id="GO:0046654">
    <property type="term" value="P:tetrahydrofolate biosynthetic process"/>
    <property type="evidence" value="ECO:0007669"/>
    <property type="project" value="UniProtKB-UniPathway"/>
</dbReference>
<dbReference type="EC" id="2.5.1.15" evidence="5 13"/>
<dbReference type="HOGENOM" id="CLU_008023_0_2_9"/>
<name>D6SB06_FINMA</name>
<organism evidence="15">
    <name type="scientific">Finegoldia magna ATCC 53516</name>
    <dbReference type="NCBI Taxonomy" id="525282"/>
    <lineage>
        <taxon>Bacteria</taxon>
        <taxon>Bacillati</taxon>
        <taxon>Bacillota</taxon>
        <taxon>Tissierellia</taxon>
        <taxon>Tissierellales</taxon>
        <taxon>Peptoniphilaceae</taxon>
        <taxon>Finegoldia</taxon>
    </lineage>
</organism>
<dbReference type="GO" id="GO:0046656">
    <property type="term" value="P:folic acid biosynthetic process"/>
    <property type="evidence" value="ECO:0007669"/>
    <property type="project" value="UniProtKB-KW"/>
</dbReference>
<dbReference type="GO" id="GO:0046872">
    <property type="term" value="F:metal ion binding"/>
    <property type="evidence" value="ECO:0007669"/>
    <property type="project" value="UniProtKB-KW"/>
</dbReference>
<dbReference type="AlphaFoldDB" id="D6SB06"/>
<dbReference type="PANTHER" id="PTHR20941">
    <property type="entry name" value="FOLATE SYNTHESIS PROTEINS"/>
    <property type="match status" value="1"/>
</dbReference>
<evidence type="ECO:0000256" key="7">
    <source>
        <dbReference type="ARBA" id="ARBA00022679"/>
    </source>
</evidence>
<keyword evidence="7 13" id="KW-0808">Transferase</keyword>
<dbReference type="InterPro" id="IPR000489">
    <property type="entry name" value="Pterin-binding_dom"/>
</dbReference>
<dbReference type="SUPFAM" id="SSF51717">
    <property type="entry name" value="Dihydropteroate synthetase-like"/>
    <property type="match status" value="1"/>
</dbReference>
<evidence type="ECO:0000259" key="14">
    <source>
        <dbReference type="PROSITE" id="PS50972"/>
    </source>
</evidence>
<comment type="function">
    <text evidence="12 13">Catalyzes the condensation of para-aminobenzoate (pABA) with 6-hydroxymethyl-7,8-dihydropterin diphosphate (DHPt-PP) to form 7,8-dihydropteroate (H2Pte), the immediate precursor of folate derivatives.</text>
</comment>
<keyword evidence="8 13" id="KW-0479">Metal-binding</keyword>
<dbReference type="Gene3D" id="3.20.20.20">
    <property type="entry name" value="Dihydropteroate synthase-like"/>
    <property type="match status" value="1"/>
</dbReference>
<comment type="cofactor">
    <cofactor evidence="2 13">
        <name>Mg(2+)</name>
        <dbReference type="ChEBI" id="CHEBI:18420"/>
    </cofactor>
</comment>
<evidence type="ECO:0000256" key="10">
    <source>
        <dbReference type="ARBA" id="ARBA00022909"/>
    </source>
</evidence>
<keyword evidence="9 13" id="KW-0460">Magnesium</keyword>
<comment type="similarity">
    <text evidence="4 13">Belongs to the DHPS family.</text>
</comment>
<dbReference type="PROSITE" id="PS00792">
    <property type="entry name" value="DHPS_1"/>
    <property type="match status" value="1"/>
</dbReference>
<comment type="caution">
    <text evidence="15">The sequence shown here is derived from an EMBL/GenBank/DDBJ whole genome shotgun (WGS) entry which is preliminary data.</text>
</comment>
<dbReference type="EMBL" id="ACHM02000003">
    <property type="protein sequence ID" value="EFH92656.1"/>
    <property type="molecule type" value="Genomic_DNA"/>
</dbReference>
<dbReference type="STRING" id="525282.HMPREF0391_11628"/>
<dbReference type="Proteomes" id="UP000004063">
    <property type="component" value="Chromosome"/>
</dbReference>
<dbReference type="FunFam" id="3.20.20.20:FF:000006">
    <property type="entry name" value="Dihydropteroate synthase"/>
    <property type="match status" value="1"/>
</dbReference>
<evidence type="ECO:0000256" key="11">
    <source>
        <dbReference type="ARBA" id="ARBA00030193"/>
    </source>
</evidence>
<dbReference type="Pfam" id="PF00809">
    <property type="entry name" value="Pterin_bind"/>
    <property type="match status" value="1"/>
</dbReference>
<evidence type="ECO:0000256" key="6">
    <source>
        <dbReference type="ARBA" id="ARBA00016919"/>
    </source>
</evidence>
<evidence type="ECO:0000256" key="5">
    <source>
        <dbReference type="ARBA" id="ARBA00012458"/>
    </source>
</evidence>
<comment type="catalytic activity">
    <reaction evidence="1">
        <text>(7,8-dihydropterin-6-yl)methyl diphosphate + 4-aminobenzoate = 7,8-dihydropteroate + diphosphate</text>
        <dbReference type="Rhea" id="RHEA:19949"/>
        <dbReference type="ChEBI" id="CHEBI:17836"/>
        <dbReference type="ChEBI" id="CHEBI:17839"/>
        <dbReference type="ChEBI" id="CHEBI:33019"/>
        <dbReference type="ChEBI" id="CHEBI:72950"/>
        <dbReference type="EC" id="2.5.1.15"/>
    </reaction>
</comment>
<dbReference type="eggNOG" id="COG0294">
    <property type="taxonomic scope" value="Bacteria"/>
</dbReference>
<dbReference type="InterPro" id="IPR045031">
    <property type="entry name" value="DHP_synth-like"/>
</dbReference>
<evidence type="ECO:0000256" key="8">
    <source>
        <dbReference type="ARBA" id="ARBA00022723"/>
    </source>
</evidence>
<sequence>MKGYKMLIRNKEFDFKNDAYIMGILNVTPDSFSDGGKWNDVDRAVKHVEDMINEGASIIDIGAESTRPGFTPLSSEQELERVIPIIRKIRENFDIPISLDTYKANTLREVVKEGADILNDVWGLKSDPEMAQTAKKLDIPVILMHNKDNNHYNDLMKDLNRETLESVELAKKAGIKEELIILDPGVGFALDYEKDLTVVNRIKEFVDLGYPVLLGTSRKRFIGKAMGIDVATERDFGTAITTAIGVMNGCSIFRVHNVKESYDAMRMALAIKREGK</sequence>